<evidence type="ECO:0000313" key="10">
    <source>
        <dbReference type="Proteomes" id="UP000004465"/>
    </source>
</evidence>
<evidence type="ECO:0000256" key="2">
    <source>
        <dbReference type="ARBA" id="ARBA00009347"/>
    </source>
</evidence>
<keyword evidence="4 5" id="KW-0274">FAD</keyword>
<dbReference type="InterPro" id="IPR037069">
    <property type="entry name" value="AcylCoA_DH/ox_N_sf"/>
</dbReference>
<evidence type="ECO:0000259" key="8">
    <source>
        <dbReference type="Pfam" id="PF02771"/>
    </source>
</evidence>
<dbReference type="Pfam" id="PF00441">
    <property type="entry name" value="Acyl-CoA_dh_1"/>
    <property type="match status" value="1"/>
</dbReference>
<dbReference type="PANTHER" id="PTHR43884:SF12">
    <property type="entry name" value="ISOVALERYL-COA DEHYDROGENASE, MITOCHONDRIAL-RELATED"/>
    <property type="match status" value="1"/>
</dbReference>
<dbReference type="Gene3D" id="2.40.110.10">
    <property type="entry name" value="Butyryl-CoA Dehydrogenase, subunit A, domain 2"/>
    <property type="match status" value="1"/>
</dbReference>
<evidence type="ECO:0000256" key="5">
    <source>
        <dbReference type="RuleBase" id="RU362125"/>
    </source>
</evidence>
<dbReference type="PATRIC" id="fig|883111.3.peg.1411"/>
<dbReference type="Pfam" id="PF02770">
    <property type="entry name" value="Acyl-CoA_dh_M"/>
    <property type="match status" value="1"/>
</dbReference>
<feature type="domain" description="Acyl-CoA dehydrogenase/oxidase C-terminal" evidence="6">
    <location>
        <begin position="235"/>
        <end position="350"/>
    </location>
</feature>
<dbReference type="SUPFAM" id="SSF47203">
    <property type="entry name" value="Acyl-CoA dehydrogenase C-terminal domain-like"/>
    <property type="match status" value="1"/>
</dbReference>
<dbReference type="RefSeq" id="WP_006908709.1">
    <property type="nucleotide sequence ID" value="NZ_JH932292.1"/>
</dbReference>
<dbReference type="GO" id="GO:0050660">
    <property type="term" value="F:flavin adenine dinucleotide binding"/>
    <property type="evidence" value="ECO:0007669"/>
    <property type="project" value="InterPro"/>
</dbReference>
<dbReference type="PANTHER" id="PTHR43884">
    <property type="entry name" value="ACYL-COA DEHYDROGENASE"/>
    <property type="match status" value="1"/>
</dbReference>
<reference evidence="9 10" key="1">
    <citation type="submission" date="2012-07" db="EMBL/GenBank/DDBJ databases">
        <title>The Genome Sequence of Facklamia hominis CCUG 36813.</title>
        <authorList>
            <consortium name="The Broad Institute Genome Sequencing Platform"/>
            <person name="Earl A."/>
            <person name="Ward D."/>
            <person name="Feldgarden M."/>
            <person name="Gevers D."/>
            <person name="Huys G."/>
            <person name="Walker B."/>
            <person name="Young S.K."/>
            <person name="Zeng Q."/>
            <person name="Gargeya S."/>
            <person name="Fitzgerald M."/>
            <person name="Haas B."/>
            <person name="Abouelleil A."/>
            <person name="Alvarado L."/>
            <person name="Arachchi H.M."/>
            <person name="Berlin A.M."/>
            <person name="Chapman S.B."/>
            <person name="Goldberg J."/>
            <person name="Griggs A."/>
            <person name="Gujja S."/>
            <person name="Hansen M."/>
            <person name="Howarth C."/>
            <person name="Imamovic A."/>
            <person name="Larimer J."/>
            <person name="McCowen C."/>
            <person name="Montmayeur A."/>
            <person name="Murphy C."/>
            <person name="Neiman D."/>
            <person name="Pearson M."/>
            <person name="Priest M."/>
            <person name="Roberts A."/>
            <person name="Saif S."/>
            <person name="Shea T."/>
            <person name="Sisk P."/>
            <person name="Sykes S."/>
            <person name="Wortman J."/>
            <person name="Nusbaum C."/>
            <person name="Birren B."/>
        </authorList>
    </citation>
    <scope>NUCLEOTIDE SEQUENCE [LARGE SCALE GENOMIC DNA]</scope>
    <source>
        <strain evidence="9 10">CCUG 36813</strain>
    </source>
</reference>
<evidence type="ECO:0000313" key="9">
    <source>
        <dbReference type="EMBL" id="EKB53963.1"/>
    </source>
</evidence>
<dbReference type="STRING" id="883111.HMPREF9706_01399"/>
<dbReference type="InterPro" id="IPR009100">
    <property type="entry name" value="AcylCoA_DH/oxidase_NM_dom_sf"/>
</dbReference>
<evidence type="ECO:0000259" key="7">
    <source>
        <dbReference type="Pfam" id="PF02770"/>
    </source>
</evidence>
<dbReference type="Gene3D" id="1.10.540.10">
    <property type="entry name" value="Acyl-CoA dehydrogenase/oxidase, N-terminal domain"/>
    <property type="match status" value="1"/>
</dbReference>
<dbReference type="HOGENOM" id="CLU_018204_3_2_9"/>
<dbReference type="InterPro" id="IPR006091">
    <property type="entry name" value="Acyl-CoA_Oxase/DH_mid-dom"/>
</dbReference>
<accession>K1LV91</accession>
<evidence type="ECO:0000256" key="3">
    <source>
        <dbReference type="ARBA" id="ARBA00022630"/>
    </source>
</evidence>
<proteinExistence type="inferred from homology"/>
<dbReference type="EMBL" id="AGZD01000009">
    <property type="protein sequence ID" value="EKB53963.1"/>
    <property type="molecule type" value="Genomic_DNA"/>
</dbReference>
<dbReference type="Proteomes" id="UP000004465">
    <property type="component" value="Unassembled WGS sequence"/>
</dbReference>
<evidence type="ECO:0000256" key="4">
    <source>
        <dbReference type="ARBA" id="ARBA00022827"/>
    </source>
</evidence>
<dbReference type="SUPFAM" id="SSF56645">
    <property type="entry name" value="Acyl-CoA dehydrogenase NM domain-like"/>
    <property type="match status" value="1"/>
</dbReference>
<evidence type="ECO:0008006" key="11">
    <source>
        <dbReference type="Google" id="ProtNLM"/>
    </source>
</evidence>
<name>K1LV91_9LACT</name>
<dbReference type="AlphaFoldDB" id="K1LV91"/>
<dbReference type="Gene3D" id="1.20.140.10">
    <property type="entry name" value="Butyryl-CoA Dehydrogenase, subunit A, domain 3"/>
    <property type="match status" value="1"/>
</dbReference>
<sequence>MKPMFEEIVAFSKDKIKPYANQFDQNGQYPKEAMKYIHKQGYLSLLIPKEKGGLGGGILNHTEACMALAASSGSVGLIYMMHNVVLHQINEMASEKLKNDVYQSIIDEGALIALAASEPKGGANVTGPQTKAILLDDGKYEINGIKSMVTTGGYAKYYLVHCASNEEGLMDNFLIELNSEGLSFEENKWNGLGMRANVSCPMLLDHVKVDEYNKVGASGDGIKGLNIRSVPFVLGLASVYAGLCSGLVDAVYDHIKKREIESGNDLLKYESIKYHFAKVYNYMNSAKSIVFDAARSYENEDSDYLQKVYSARIVATECAMESAKFSMRIGGGRSYNKENEIERILRDSYAGQVMLPSLDGLESQLTEMFFEK</sequence>
<dbReference type="InterPro" id="IPR046373">
    <property type="entry name" value="Acyl-CoA_Oxase/DH_mid-dom_sf"/>
</dbReference>
<dbReference type="PIRSF" id="PIRSF016578">
    <property type="entry name" value="HsaA"/>
    <property type="match status" value="1"/>
</dbReference>
<keyword evidence="5" id="KW-0560">Oxidoreductase</keyword>
<dbReference type="InterPro" id="IPR009075">
    <property type="entry name" value="AcylCo_DH/oxidase_C"/>
</dbReference>
<dbReference type="Pfam" id="PF02771">
    <property type="entry name" value="Acyl-CoA_dh_N"/>
    <property type="match status" value="1"/>
</dbReference>
<feature type="domain" description="Acyl-CoA oxidase/dehydrogenase middle" evidence="7">
    <location>
        <begin position="113"/>
        <end position="207"/>
    </location>
</feature>
<dbReference type="CDD" id="cd00567">
    <property type="entry name" value="ACAD"/>
    <property type="match status" value="1"/>
</dbReference>
<dbReference type="OrthoDB" id="9785203at2"/>
<dbReference type="GO" id="GO:0003995">
    <property type="term" value="F:acyl-CoA dehydrogenase activity"/>
    <property type="evidence" value="ECO:0007669"/>
    <property type="project" value="TreeGrafter"/>
</dbReference>
<evidence type="ECO:0000256" key="1">
    <source>
        <dbReference type="ARBA" id="ARBA00001974"/>
    </source>
</evidence>
<dbReference type="InterPro" id="IPR013786">
    <property type="entry name" value="AcylCoA_DH/ox_N"/>
</dbReference>
<protein>
    <recommendedName>
        <fullName evidence="11">Acyl-CoA dehydrogenase</fullName>
    </recommendedName>
</protein>
<evidence type="ECO:0000259" key="6">
    <source>
        <dbReference type="Pfam" id="PF00441"/>
    </source>
</evidence>
<comment type="caution">
    <text evidence="9">The sequence shown here is derived from an EMBL/GenBank/DDBJ whole genome shotgun (WGS) entry which is preliminary data.</text>
</comment>
<comment type="cofactor">
    <cofactor evidence="1 5">
        <name>FAD</name>
        <dbReference type="ChEBI" id="CHEBI:57692"/>
    </cofactor>
</comment>
<gene>
    <name evidence="9" type="ORF">HMPREF9706_01399</name>
</gene>
<dbReference type="InterPro" id="IPR036250">
    <property type="entry name" value="AcylCo_DH-like_C"/>
</dbReference>
<organism evidence="9 10">
    <name type="scientific">Facklamia hominis CCUG 36813</name>
    <dbReference type="NCBI Taxonomy" id="883111"/>
    <lineage>
        <taxon>Bacteria</taxon>
        <taxon>Bacillati</taxon>
        <taxon>Bacillota</taxon>
        <taxon>Bacilli</taxon>
        <taxon>Lactobacillales</taxon>
        <taxon>Aerococcaceae</taxon>
        <taxon>Facklamia</taxon>
    </lineage>
</organism>
<keyword evidence="10" id="KW-1185">Reference proteome</keyword>
<feature type="domain" description="Acyl-CoA dehydrogenase/oxidase N-terminal" evidence="8">
    <location>
        <begin position="6"/>
        <end position="105"/>
    </location>
</feature>
<keyword evidence="3 5" id="KW-0285">Flavoprotein</keyword>
<comment type="similarity">
    <text evidence="2 5">Belongs to the acyl-CoA dehydrogenase family.</text>
</comment>